<organism evidence="1 2">
    <name type="scientific">Actinobacillus pleuropneumoniae</name>
    <name type="common">Haemophilus pleuropneumoniae</name>
    <dbReference type="NCBI Taxonomy" id="715"/>
    <lineage>
        <taxon>Bacteria</taxon>
        <taxon>Pseudomonadati</taxon>
        <taxon>Pseudomonadota</taxon>
        <taxon>Gammaproteobacteria</taxon>
        <taxon>Pasteurellales</taxon>
        <taxon>Pasteurellaceae</taxon>
        <taxon>Actinobacillus</taxon>
    </lineage>
</organism>
<evidence type="ECO:0000313" key="1">
    <source>
        <dbReference type="EMBL" id="MCY6525089.1"/>
    </source>
</evidence>
<name>A0A9Q4H869_ACTPL</name>
<sequence>HMWGILKLVHSSHILQLKILTQTDFLGTHARWVTKIQEYDLEIRPTKLVKGQGFSPYLD</sequence>
<reference evidence="1" key="1">
    <citation type="journal article" date="2021" name="Vet Sci">
        <title>O-Serogroups and Pathovirotypes of Escherichia coli Isolated from Post-Weaning Piglets Showing Diarrhoea and/or Oedema in South Korea.</title>
        <authorList>
            <person name="Byun J.W."/>
            <person name="Moon B.Y."/>
            <person name="Do K.H."/>
            <person name="Lee K."/>
            <person name="Lee H.Y."/>
            <person name="Kim W.I."/>
            <person name="So B."/>
            <person name="Lee W.K."/>
        </authorList>
    </citation>
    <scope>NUCLEOTIDE SEQUENCE</scope>
    <source>
        <strain evidence="1">84/14</strain>
    </source>
</reference>
<protein>
    <submittedName>
        <fullName evidence="1">Uncharacterized protein</fullName>
    </submittedName>
</protein>
<reference evidence="1" key="2">
    <citation type="submission" date="2022-12" db="EMBL/GenBank/DDBJ databases">
        <authorList>
            <person name="Kardos G."/>
            <person name="Sarkozi R."/>
            <person name="Laczko L."/>
            <person name="Marton S."/>
            <person name="Makrai L."/>
            <person name="Banyai K."/>
            <person name="Fodor L."/>
        </authorList>
    </citation>
    <scope>NUCLEOTIDE SEQUENCE</scope>
    <source>
        <strain evidence="1">84/14</strain>
    </source>
</reference>
<proteinExistence type="predicted"/>
<evidence type="ECO:0000313" key="2">
    <source>
        <dbReference type="Proteomes" id="UP001077788"/>
    </source>
</evidence>
<dbReference type="EMBL" id="JAPQFC010001290">
    <property type="protein sequence ID" value="MCY6525089.1"/>
    <property type="molecule type" value="Genomic_DNA"/>
</dbReference>
<feature type="non-terminal residue" evidence="1">
    <location>
        <position position="1"/>
    </location>
</feature>
<dbReference type="AlphaFoldDB" id="A0A9Q4H869"/>
<gene>
    <name evidence="1" type="ORF">OYG11_12900</name>
</gene>
<accession>A0A9Q4H869</accession>
<comment type="caution">
    <text evidence="1">The sequence shown here is derived from an EMBL/GenBank/DDBJ whole genome shotgun (WGS) entry which is preliminary data.</text>
</comment>
<dbReference type="Proteomes" id="UP001077788">
    <property type="component" value="Unassembled WGS sequence"/>
</dbReference>